<dbReference type="Pfam" id="PF03949">
    <property type="entry name" value="Malic_M"/>
    <property type="match status" value="1"/>
</dbReference>
<keyword evidence="1" id="KW-1133">Transmembrane helix</keyword>
<dbReference type="SUPFAM" id="SSF53223">
    <property type="entry name" value="Aminoacid dehydrogenase-like, N-terminal domain"/>
    <property type="match status" value="1"/>
</dbReference>
<dbReference type="InterPro" id="IPR012302">
    <property type="entry name" value="Malic_NAD-bd"/>
</dbReference>
<keyword evidence="1" id="KW-0812">Transmembrane</keyword>
<gene>
    <name evidence="4" type="ORF">ILEXP_LOCUS5176</name>
</gene>
<keyword evidence="5" id="KW-1185">Reference proteome</keyword>
<evidence type="ECO:0000259" key="3">
    <source>
        <dbReference type="Pfam" id="PF03949"/>
    </source>
</evidence>
<dbReference type="Gene3D" id="3.40.50.720">
    <property type="entry name" value="NAD(P)-binding Rossmann-like Domain"/>
    <property type="match status" value="1"/>
</dbReference>
<accession>A0ABC8QZA4</accession>
<sequence length="195" mass="21615">MTAVKQINGENVLVQFEDFANYNAFELLVKYRTTHLVFNDDIQGTAAVDLVGLVVALKLLGVFLVFSVAFQAIKLAETGIAELIALEMSKLHIFPMFGFGLVISDAIHVHDEMLLVVYVSIEIAEALVGQVMDEHLAKGMIYPPFTNIKKISAVIAAKVTTKAYELGVATHLPRPENLVKYAESCMYTPTYQTYR</sequence>
<feature type="domain" description="Malic enzyme N-terminal" evidence="2">
    <location>
        <begin position="1"/>
        <end position="32"/>
    </location>
</feature>
<name>A0ABC8QZA4_9AQUA</name>
<evidence type="ECO:0000259" key="2">
    <source>
        <dbReference type="Pfam" id="PF00390"/>
    </source>
</evidence>
<comment type="caution">
    <text evidence="4">The sequence shown here is derived from an EMBL/GenBank/DDBJ whole genome shotgun (WGS) entry which is preliminary data.</text>
</comment>
<feature type="transmembrane region" description="Helical" evidence="1">
    <location>
        <begin position="50"/>
        <end position="70"/>
    </location>
</feature>
<evidence type="ECO:0000256" key="1">
    <source>
        <dbReference type="SAM" id="Phobius"/>
    </source>
</evidence>
<dbReference type="Pfam" id="PF00390">
    <property type="entry name" value="malic"/>
    <property type="match status" value="1"/>
</dbReference>
<proteinExistence type="predicted"/>
<dbReference type="AlphaFoldDB" id="A0ABC8QZA4"/>
<feature type="domain" description="Malic enzyme NAD-binding" evidence="3">
    <location>
        <begin position="92"/>
        <end position="164"/>
    </location>
</feature>
<dbReference type="InterPro" id="IPR037062">
    <property type="entry name" value="Malic_N_dom_sf"/>
</dbReference>
<evidence type="ECO:0000313" key="5">
    <source>
        <dbReference type="Proteomes" id="UP001642360"/>
    </source>
</evidence>
<dbReference type="Proteomes" id="UP001642360">
    <property type="component" value="Unassembled WGS sequence"/>
</dbReference>
<dbReference type="PANTHER" id="PTHR23406">
    <property type="entry name" value="MALIC ENZYME-RELATED"/>
    <property type="match status" value="1"/>
</dbReference>
<dbReference type="InterPro" id="IPR046346">
    <property type="entry name" value="Aminoacid_DH-like_N_sf"/>
</dbReference>
<dbReference type="EMBL" id="CAUOFW020000859">
    <property type="protein sequence ID" value="CAK9138091.1"/>
    <property type="molecule type" value="Genomic_DNA"/>
</dbReference>
<dbReference type="Gene3D" id="3.40.50.10380">
    <property type="entry name" value="Malic enzyme, N-terminal domain"/>
    <property type="match status" value="1"/>
</dbReference>
<evidence type="ECO:0000313" key="4">
    <source>
        <dbReference type="EMBL" id="CAK9138091.1"/>
    </source>
</evidence>
<keyword evidence="1" id="KW-0472">Membrane</keyword>
<reference evidence="4 5" key="1">
    <citation type="submission" date="2024-02" db="EMBL/GenBank/DDBJ databases">
        <authorList>
            <person name="Vignale AGUSTIN F."/>
            <person name="Sosa J E."/>
            <person name="Modenutti C."/>
        </authorList>
    </citation>
    <scope>NUCLEOTIDE SEQUENCE [LARGE SCALE GENOMIC DNA]</scope>
</reference>
<dbReference type="InterPro" id="IPR012301">
    <property type="entry name" value="Malic_N_dom"/>
</dbReference>
<dbReference type="SUPFAM" id="SSF51735">
    <property type="entry name" value="NAD(P)-binding Rossmann-fold domains"/>
    <property type="match status" value="1"/>
</dbReference>
<organism evidence="4 5">
    <name type="scientific">Ilex paraguariensis</name>
    <name type="common">yerba mate</name>
    <dbReference type="NCBI Taxonomy" id="185542"/>
    <lineage>
        <taxon>Eukaryota</taxon>
        <taxon>Viridiplantae</taxon>
        <taxon>Streptophyta</taxon>
        <taxon>Embryophyta</taxon>
        <taxon>Tracheophyta</taxon>
        <taxon>Spermatophyta</taxon>
        <taxon>Magnoliopsida</taxon>
        <taxon>eudicotyledons</taxon>
        <taxon>Gunneridae</taxon>
        <taxon>Pentapetalae</taxon>
        <taxon>asterids</taxon>
        <taxon>campanulids</taxon>
        <taxon>Aquifoliales</taxon>
        <taxon>Aquifoliaceae</taxon>
        <taxon>Ilex</taxon>
    </lineage>
</organism>
<dbReference type="InterPro" id="IPR036291">
    <property type="entry name" value="NAD(P)-bd_dom_sf"/>
</dbReference>
<dbReference type="PANTHER" id="PTHR23406:SF64">
    <property type="entry name" value="NADP-DEPENDENT MALIC ENZYME 3"/>
    <property type="match status" value="1"/>
</dbReference>
<protein>
    <submittedName>
        <fullName evidence="4">Uncharacterized protein</fullName>
    </submittedName>
</protein>